<dbReference type="GeneID" id="27719444"/>
<dbReference type="OMA" id="WFEQAEI"/>
<dbReference type="PANTHER" id="PTHR43591">
    <property type="entry name" value="METHYLTRANSFERASE"/>
    <property type="match status" value="1"/>
</dbReference>
<dbReference type="Gene3D" id="3.40.50.150">
    <property type="entry name" value="Vaccinia Virus protein VP39"/>
    <property type="match status" value="1"/>
</dbReference>
<reference evidence="2 3" key="1">
    <citation type="journal article" date="2014" name="Genome Announc.">
        <title>Draft genome sequence of the pathogenic fungus Scedosporium apiospermum.</title>
        <authorList>
            <person name="Vandeputte P."/>
            <person name="Ghamrawi S."/>
            <person name="Rechenmann M."/>
            <person name="Iltis A."/>
            <person name="Giraud S."/>
            <person name="Fleury M."/>
            <person name="Thornton C."/>
            <person name="Delhaes L."/>
            <person name="Meyer W."/>
            <person name="Papon N."/>
            <person name="Bouchara J.P."/>
        </authorList>
    </citation>
    <scope>NUCLEOTIDE SEQUENCE [LARGE SCALE GENOMIC DNA]</scope>
    <source>
        <strain evidence="2 3">IHEM 14462</strain>
    </source>
</reference>
<comment type="similarity">
    <text evidence="1">Belongs to the methyltransferase superfamily. LaeA methyltransferase family.</text>
</comment>
<evidence type="ECO:0000256" key="1">
    <source>
        <dbReference type="ARBA" id="ARBA00038158"/>
    </source>
</evidence>
<dbReference type="SUPFAM" id="SSF53335">
    <property type="entry name" value="S-adenosyl-L-methionine-dependent methyltransferases"/>
    <property type="match status" value="1"/>
</dbReference>
<evidence type="ECO:0008006" key="4">
    <source>
        <dbReference type="Google" id="ProtNLM"/>
    </source>
</evidence>
<dbReference type="KEGG" id="sapo:SAPIO_CDS10265"/>
<dbReference type="PANTHER" id="PTHR43591:SF10">
    <property type="entry name" value="ABC TRANSMEMBRANE TYPE-1 DOMAIN-CONTAINING PROTEIN-RELATED"/>
    <property type="match status" value="1"/>
</dbReference>
<dbReference type="OrthoDB" id="2013972at2759"/>
<accession>A0A084FV15</accession>
<sequence>MADPGQENVAHIQVDSDLAETDSSYGDDSQSTHSLYSTITNYVYENGRRYHSYQQGSYWGPNDDAALDNLDLYHHLFTSTLGGELFLAPIGPDPQRVLDLGTGTGIWAMDFADQFPSAAVIATDLSPIQPVMVPPNLQFQIDDFCLPWTFTPPASFDFIHARCIYGCVADYPALYAQVLEHLKPGAWFEHAEISVVARCDDDSLAGTYLNRWGPLALTAGERFGKSFRIAEDMAELMRAAGFVNWTPEQVHVLVAHLRKDLRNPSIHAYQYMYICYGQKPER</sequence>
<protein>
    <recommendedName>
        <fullName evidence="4">S-adenosyl-L-methionine-dependent methyltransferase</fullName>
    </recommendedName>
</protein>
<dbReference type="AlphaFoldDB" id="A0A084FV15"/>
<proteinExistence type="inferred from homology"/>
<comment type="caution">
    <text evidence="2">The sequence shown here is derived from an EMBL/GenBank/DDBJ whole genome shotgun (WGS) entry which is preliminary data.</text>
</comment>
<keyword evidence="3" id="KW-1185">Reference proteome</keyword>
<dbReference type="CDD" id="cd02440">
    <property type="entry name" value="AdoMet_MTases"/>
    <property type="match status" value="1"/>
</dbReference>
<dbReference type="RefSeq" id="XP_016638726.1">
    <property type="nucleotide sequence ID" value="XM_016783881.1"/>
</dbReference>
<dbReference type="VEuPathDB" id="FungiDB:SAPIO_CDS10265"/>
<dbReference type="Proteomes" id="UP000028545">
    <property type="component" value="Unassembled WGS sequence"/>
</dbReference>
<name>A0A084FV15_PSEDA</name>
<gene>
    <name evidence="2" type="ORF">SAPIO_CDS10265</name>
</gene>
<dbReference type="InterPro" id="IPR029063">
    <property type="entry name" value="SAM-dependent_MTases_sf"/>
</dbReference>
<evidence type="ECO:0000313" key="2">
    <source>
        <dbReference type="EMBL" id="KEZ38927.1"/>
    </source>
</evidence>
<dbReference type="HOGENOM" id="CLU_010595_0_4_1"/>
<dbReference type="GO" id="GO:0008168">
    <property type="term" value="F:methyltransferase activity"/>
    <property type="evidence" value="ECO:0007669"/>
    <property type="project" value="TreeGrafter"/>
</dbReference>
<dbReference type="EMBL" id="JOWA01000165">
    <property type="protein sequence ID" value="KEZ38927.1"/>
    <property type="molecule type" value="Genomic_DNA"/>
</dbReference>
<dbReference type="Pfam" id="PF13489">
    <property type="entry name" value="Methyltransf_23"/>
    <property type="match status" value="1"/>
</dbReference>
<evidence type="ECO:0000313" key="3">
    <source>
        <dbReference type="Proteomes" id="UP000028545"/>
    </source>
</evidence>
<organism evidence="2 3">
    <name type="scientific">Pseudallescheria apiosperma</name>
    <name type="common">Scedosporium apiospermum</name>
    <dbReference type="NCBI Taxonomy" id="563466"/>
    <lineage>
        <taxon>Eukaryota</taxon>
        <taxon>Fungi</taxon>
        <taxon>Dikarya</taxon>
        <taxon>Ascomycota</taxon>
        <taxon>Pezizomycotina</taxon>
        <taxon>Sordariomycetes</taxon>
        <taxon>Hypocreomycetidae</taxon>
        <taxon>Microascales</taxon>
        <taxon>Microascaceae</taxon>
        <taxon>Scedosporium</taxon>
    </lineage>
</organism>